<proteinExistence type="inferred from homology"/>
<dbReference type="PANTHER" id="PTHR41694:SF3">
    <property type="entry name" value="RNA-DIRECTED DNA POLYMERASE-RELATED"/>
    <property type="match status" value="1"/>
</dbReference>
<dbReference type="GO" id="GO:0003964">
    <property type="term" value="F:RNA-directed DNA polymerase activity"/>
    <property type="evidence" value="ECO:0007669"/>
    <property type="project" value="UniProtKB-KW"/>
</dbReference>
<evidence type="ECO:0000256" key="4">
    <source>
        <dbReference type="ARBA" id="ARBA00022695"/>
    </source>
</evidence>
<keyword evidence="6" id="KW-0255">Endonuclease</keyword>
<comment type="caution">
    <text evidence="10">The sequence shown here is derived from an EMBL/GenBank/DDBJ whole genome shotgun (WGS) entry which is preliminary data.</text>
</comment>
<organism evidence="10 11">
    <name type="scientific">Rynchops niger</name>
    <name type="common">Black skimmer</name>
    <dbReference type="NCBI Taxonomy" id="227184"/>
    <lineage>
        <taxon>Eukaryota</taxon>
        <taxon>Metazoa</taxon>
        <taxon>Chordata</taxon>
        <taxon>Craniata</taxon>
        <taxon>Vertebrata</taxon>
        <taxon>Euteleostomi</taxon>
        <taxon>Archelosauria</taxon>
        <taxon>Archosauria</taxon>
        <taxon>Dinosauria</taxon>
        <taxon>Saurischia</taxon>
        <taxon>Theropoda</taxon>
        <taxon>Coelurosauria</taxon>
        <taxon>Aves</taxon>
        <taxon>Neognathae</taxon>
        <taxon>Neoaves</taxon>
        <taxon>Charadriiformes</taxon>
        <taxon>Laridae</taxon>
        <taxon>Rynchops</taxon>
    </lineage>
</organism>
<keyword evidence="7" id="KW-0378">Hydrolase</keyword>
<evidence type="ECO:0000313" key="10">
    <source>
        <dbReference type="EMBL" id="NXN51855.1"/>
    </source>
</evidence>
<name>A0A7L1JLX3_RYNNI</name>
<dbReference type="EMBL" id="VXBH01002361">
    <property type="protein sequence ID" value="NXN51855.1"/>
    <property type="molecule type" value="Genomic_DNA"/>
</dbReference>
<keyword evidence="8" id="KW-0695">RNA-directed DNA polymerase</keyword>
<keyword evidence="5" id="KW-0540">Nuclease</keyword>
<feature type="non-terminal residue" evidence="10">
    <location>
        <position position="98"/>
    </location>
</feature>
<dbReference type="Proteomes" id="UP000525416">
    <property type="component" value="Unassembled WGS sequence"/>
</dbReference>
<dbReference type="InterPro" id="IPR043128">
    <property type="entry name" value="Rev_trsase/Diguanyl_cyclase"/>
</dbReference>
<protein>
    <recommendedName>
        <fullName evidence="2">ribonuclease H</fullName>
        <ecNumber evidence="2">3.1.26.4</ecNumber>
    </recommendedName>
</protein>
<evidence type="ECO:0000256" key="7">
    <source>
        <dbReference type="ARBA" id="ARBA00022801"/>
    </source>
</evidence>
<evidence type="ECO:0000256" key="5">
    <source>
        <dbReference type="ARBA" id="ARBA00022722"/>
    </source>
</evidence>
<feature type="domain" description="Reverse transcriptase" evidence="9">
    <location>
        <begin position="1"/>
        <end position="98"/>
    </location>
</feature>
<dbReference type="SUPFAM" id="SSF56672">
    <property type="entry name" value="DNA/RNA polymerases"/>
    <property type="match status" value="1"/>
</dbReference>
<evidence type="ECO:0000256" key="1">
    <source>
        <dbReference type="ARBA" id="ARBA00010879"/>
    </source>
</evidence>
<evidence type="ECO:0000259" key="9">
    <source>
        <dbReference type="PROSITE" id="PS50878"/>
    </source>
</evidence>
<keyword evidence="3" id="KW-0808">Transferase</keyword>
<evidence type="ECO:0000313" key="11">
    <source>
        <dbReference type="Proteomes" id="UP000525416"/>
    </source>
</evidence>
<evidence type="ECO:0000256" key="3">
    <source>
        <dbReference type="ARBA" id="ARBA00022679"/>
    </source>
</evidence>
<evidence type="ECO:0000256" key="2">
    <source>
        <dbReference type="ARBA" id="ARBA00012180"/>
    </source>
</evidence>
<dbReference type="InterPro" id="IPR000477">
    <property type="entry name" value="RT_dom"/>
</dbReference>
<evidence type="ECO:0000256" key="6">
    <source>
        <dbReference type="ARBA" id="ARBA00022759"/>
    </source>
</evidence>
<accession>A0A7L1JLX3</accession>
<gene>
    <name evidence="10" type="primary">Ervk8_0</name>
    <name evidence="10" type="ORF">RYNNIG_R15652</name>
</gene>
<feature type="non-terminal residue" evidence="10">
    <location>
        <position position="1"/>
    </location>
</feature>
<dbReference type="InterPro" id="IPR043502">
    <property type="entry name" value="DNA/RNA_pol_sf"/>
</dbReference>
<reference evidence="10 11" key="1">
    <citation type="submission" date="2019-09" db="EMBL/GenBank/DDBJ databases">
        <title>Bird 10,000 Genomes (B10K) Project - Family phase.</title>
        <authorList>
            <person name="Zhang G."/>
        </authorList>
    </citation>
    <scope>NUCLEOTIDE SEQUENCE [LARGE SCALE GENOMIC DNA]</scope>
    <source>
        <strain evidence="10">B10K-DU-002-16</strain>
        <tissue evidence="10">Muscle</tissue>
    </source>
</reference>
<comment type="similarity">
    <text evidence="1">Belongs to the beta type-B retroviral polymerase family. HERV class-II K(HML-2) pol subfamily.</text>
</comment>
<dbReference type="Gene3D" id="3.30.70.270">
    <property type="match status" value="2"/>
</dbReference>
<dbReference type="EC" id="3.1.26.4" evidence="2"/>
<keyword evidence="11" id="KW-1185">Reference proteome</keyword>
<dbReference type="AlphaFoldDB" id="A0A7L1JLX3"/>
<dbReference type="OrthoDB" id="6773263at2759"/>
<dbReference type="PROSITE" id="PS50878">
    <property type="entry name" value="RT_POL"/>
    <property type="match status" value="1"/>
</dbReference>
<dbReference type="Pfam" id="PF00078">
    <property type="entry name" value="RVT_1"/>
    <property type="match status" value="1"/>
</dbReference>
<keyword evidence="4" id="KW-0548">Nucleotidyltransferase</keyword>
<dbReference type="GO" id="GO:0035613">
    <property type="term" value="F:RNA stem-loop binding"/>
    <property type="evidence" value="ECO:0007669"/>
    <property type="project" value="TreeGrafter"/>
</dbReference>
<sequence>IVDLKDCFFTIPLHPEDAETFAFTVPSINKGEPAQRYHWVILPQGMKNSPTLCQMFVAWALQPFRKQYPFLLVYHYMDDILVAGPDMQIEEKLQELTT</sequence>
<dbReference type="GO" id="GO:0004523">
    <property type="term" value="F:RNA-DNA hybrid ribonuclease activity"/>
    <property type="evidence" value="ECO:0007669"/>
    <property type="project" value="UniProtKB-EC"/>
</dbReference>
<evidence type="ECO:0000256" key="8">
    <source>
        <dbReference type="ARBA" id="ARBA00022918"/>
    </source>
</evidence>
<dbReference type="PANTHER" id="PTHR41694">
    <property type="entry name" value="ENDOGENOUS RETROVIRUS GROUP K MEMBER POL PROTEIN"/>
    <property type="match status" value="1"/>
</dbReference>